<sequence length="137" mass="15481">MNNENYQAPENLDADGLTAAEREIAEYYFSLMTETEIPEGERRECSQEVVELQNMFVAFEAKHSLDELCAIVDLTVDEAPNNLIRETAKKDLAPMAAALKVLQKETNIATDKYDELEAQYRRLSSAVGIINSNKVRH</sequence>
<dbReference type="EMBL" id="PCSE01000020">
    <property type="protein sequence ID" value="PIP34867.1"/>
    <property type="molecule type" value="Genomic_DNA"/>
</dbReference>
<accession>A0A2G9ZNV4</accession>
<proteinExistence type="predicted"/>
<gene>
    <name evidence="1" type="ORF">COX21_00595</name>
</gene>
<dbReference type="AlphaFoldDB" id="A0A2G9ZNV4"/>
<protein>
    <submittedName>
        <fullName evidence="1">Uncharacterized protein</fullName>
    </submittedName>
</protein>
<evidence type="ECO:0000313" key="2">
    <source>
        <dbReference type="Proteomes" id="UP000231408"/>
    </source>
</evidence>
<dbReference type="Proteomes" id="UP000231408">
    <property type="component" value="Unassembled WGS sequence"/>
</dbReference>
<evidence type="ECO:0000313" key="1">
    <source>
        <dbReference type="EMBL" id="PIP34867.1"/>
    </source>
</evidence>
<reference evidence="1 2" key="1">
    <citation type="submission" date="2017-09" db="EMBL/GenBank/DDBJ databases">
        <title>Depth-based differentiation of microbial function through sediment-hosted aquifers and enrichment of novel symbionts in the deep terrestrial subsurface.</title>
        <authorList>
            <person name="Probst A.J."/>
            <person name="Ladd B."/>
            <person name="Jarett J.K."/>
            <person name="Geller-Mcgrath D.E."/>
            <person name="Sieber C.M."/>
            <person name="Emerson J.B."/>
            <person name="Anantharaman K."/>
            <person name="Thomas B.C."/>
            <person name="Malmstrom R."/>
            <person name="Stieglmeier M."/>
            <person name="Klingl A."/>
            <person name="Woyke T."/>
            <person name="Ryan C.M."/>
            <person name="Banfield J.F."/>
        </authorList>
    </citation>
    <scope>NUCLEOTIDE SEQUENCE [LARGE SCALE GENOMIC DNA]</scope>
    <source>
        <strain evidence="1">CG23_combo_of_CG06-09_8_20_14_all_41_10</strain>
    </source>
</reference>
<name>A0A2G9ZNV4_9BACT</name>
<comment type="caution">
    <text evidence="1">The sequence shown here is derived from an EMBL/GenBank/DDBJ whole genome shotgun (WGS) entry which is preliminary data.</text>
</comment>
<organism evidence="1 2">
    <name type="scientific">Candidatus Falkowbacteria bacterium CG23_combo_of_CG06-09_8_20_14_all_41_10</name>
    <dbReference type="NCBI Taxonomy" id="1974571"/>
    <lineage>
        <taxon>Bacteria</taxon>
        <taxon>Candidatus Falkowiibacteriota</taxon>
    </lineage>
</organism>